<feature type="chain" id="PRO_5041220675" evidence="1">
    <location>
        <begin position="21"/>
        <end position="101"/>
    </location>
</feature>
<protein>
    <submittedName>
        <fullName evidence="2">Uncharacterized protein</fullName>
    </submittedName>
</protein>
<gene>
    <name evidence="2" type="ORF">B0T17DRAFT_39853</name>
</gene>
<name>A0AA40CFF9_9PEZI</name>
<reference evidence="2" key="1">
    <citation type="submission" date="2023-06" db="EMBL/GenBank/DDBJ databases">
        <title>Genome-scale phylogeny and comparative genomics of the fungal order Sordariales.</title>
        <authorList>
            <consortium name="Lawrence Berkeley National Laboratory"/>
            <person name="Hensen N."/>
            <person name="Bonometti L."/>
            <person name="Westerberg I."/>
            <person name="Brannstrom I.O."/>
            <person name="Guillou S."/>
            <person name="Cros-Aarteil S."/>
            <person name="Calhoun S."/>
            <person name="Haridas S."/>
            <person name="Kuo A."/>
            <person name="Mondo S."/>
            <person name="Pangilinan J."/>
            <person name="Riley R."/>
            <person name="LaButti K."/>
            <person name="Andreopoulos B."/>
            <person name="Lipzen A."/>
            <person name="Chen C."/>
            <person name="Yanf M."/>
            <person name="Daum C."/>
            <person name="Ng V."/>
            <person name="Clum A."/>
            <person name="Steindorff A."/>
            <person name="Ohm R."/>
            <person name="Martin F."/>
            <person name="Silar P."/>
            <person name="Natvig D."/>
            <person name="Lalanne C."/>
            <person name="Gautier V."/>
            <person name="Ament-velasquez S.L."/>
            <person name="Kruys A."/>
            <person name="Hutchinson M.I."/>
            <person name="Powell A.J."/>
            <person name="Barry K."/>
            <person name="Miller A.N."/>
            <person name="Grigoriev I.V."/>
            <person name="Debuchy R."/>
            <person name="Gladieux P."/>
            <person name="Thoren M.H."/>
            <person name="Johannesson H."/>
        </authorList>
    </citation>
    <scope>NUCLEOTIDE SEQUENCE</scope>
    <source>
        <strain evidence="2">SMH3391-2</strain>
    </source>
</reference>
<dbReference type="Proteomes" id="UP001174934">
    <property type="component" value="Unassembled WGS sequence"/>
</dbReference>
<keyword evidence="3" id="KW-1185">Reference proteome</keyword>
<sequence length="101" mass="11593">MSRHFVIWFCCMILWGVAQTLWPQILDFLPVTKTATPIPFLAKKESGKRCIYRMWCKKPLPMAAMIANPKEKESCAGDRARQKYIGILLLLGRQIDAMGSY</sequence>
<dbReference type="AlphaFoldDB" id="A0AA40CFF9"/>
<accession>A0AA40CFF9</accession>
<evidence type="ECO:0000256" key="1">
    <source>
        <dbReference type="SAM" id="SignalP"/>
    </source>
</evidence>
<comment type="caution">
    <text evidence="2">The sequence shown here is derived from an EMBL/GenBank/DDBJ whole genome shotgun (WGS) entry which is preliminary data.</text>
</comment>
<evidence type="ECO:0000313" key="3">
    <source>
        <dbReference type="Proteomes" id="UP001174934"/>
    </source>
</evidence>
<proteinExistence type="predicted"/>
<keyword evidence="1" id="KW-0732">Signal</keyword>
<feature type="signal peptide" evidence="1">
    <location>
        <begin position="1"/>
        <end position="20"/>
    </location>
</feature>
<evidence type="ECO:0000313" key="2">
    <source>
        <dbReference type="EMBL" id="KAK0635389.1"/>
    </source>
</evidence>
<dbReference type="EMBL" id="JAULSR010000001">
    <property type="protein sequence ID" value="KAK0635389.1"/>
    <property type="molecule type" value="Genomic_DNA"/>
</dbReference>
<organism evidence="2 3">
    <name type="scientific">Bombardia bombarda</name>
    <dbReference type="NCBI Taxonomy" id="252184"/>
    <lineage>
        <taxon>Eukaryota</taxon>
        <taxon>Fungi</taxon>
        <taxon>Dikarya</taxon>
        <taxon>Ascomycota</taxon>
        <taxon>Pezizomycotina</taxon>
        <taxon>Sordariomycetes</taxon>
        <taxon>Sordariomycetidae</taxon>
        <taxon>Sordariales</taxon>
        <taxon>Lasiosphaeriaceae</taxon>
        <taxon>Bombardia</taxon>
    </lineage>
</organism>